<protein>
    <submittedName>
        <fullName evidence="2">Uncharacterized protein</fullName>
    </submittedName>
</protein>
<feature type="transmembrane region" description="Helical" evidence="1">
    <location>
        <begin position="12"/>
        <end position="30"/>
    </location>
</feature>
<name>A0A0G0IKX8_9BACT</name>
<organism evidence="2 3">
    <name type="scientific">Candidatus Roizmanbacteria bacterium GW2011_GWC2_37_13</name>
    <dbReference type="NCBI Taxonomy" id="1618486"/>
    <lineage>
        <taxon>Bacteria</taxon>
        <taxon>Candidatus Roizmaniibacteriota</taxon>
    </lineage>
</organism>
<reference evidence="2 3" key="1">
    <citation type="journal article" date="2015" name="Nature">
        <title>rRNA introns, odd ribosomes, and small enigmatic genomes across a large radiation of phyla.</title>
        <authorList>
            <person name="Brown C.T."/>
            <person name="Hug L.A."/>
            <person name="Thomas B.C."/>
            <person name="Sharon I."/>
            <person name="Castelle C.J."/>
            <person name="Singh A."/>
            <person name="Wilkins M.J."/>
            <person name="Williams K.H."/>
            <person name="Banfield J.F."/>
        </authorList>
    </citation>
    <scope>NUCLEOTIDE SEQUENCE [LARGE SCALE GENOMIC DNA]</scope>
</reference>
<gene>
    <name evidence="2" type="ORF">US40_C0013G0011</name>
</gene>
<accession>A0A0G0IKX8</accession>
<keyword evidence="1" id="KW-0472">Membrane</keyword>
<proteinExistence type="predicted"/>
<feature type="transmembrane region" description="Helical" evidence="1">
    <location>
        <begin position="642"/>
        <end position="663"/>
    </location>
</feature>
<evidence type="ECO:0000256" key="1">
    <source>
        <dbReference type="SAM" id="Phobius"/>
    </source>
</evidence>
<sequence length="666" mass="74064">MNKVSSIKYLVFSIRAMVFVLILYTLYSILNTNIFAQTSSPEVNFSDREYDQTWSCVHVEQNGQVQFGEGQGDEIDPRKIPKSPIKMSGVCNDSESCEVVICALPTGGGRREGEGSTREPCLSVGMGGAGVNGERPQEEIPEYCYDKCWKNKDTNISPELKQFFAGAVSAQAGPGNNINTDNVLLYMPYVTFDGNQEQNSFPAGSFTDIPGVLHNAHGHAIYMIYSAPINGIAPTITMLSPLPTQKSGDDASQKLSSLNFGQTQVQISEGNPQMCSIILWDPYGKVFDSQSLEPLGEDDAIVTLLDKNDNRVSLPTNDDSLDIFGVYNILVIKDDSYKLKVAPKTNHSFESVDVNPLYKDLYEFIYKAGDPPFFEKASDPKRVDIPLKPIGAPFSRPIEIGKMTQKDISAGTQFIIKVTHPLSKVKVISNGKVLMDGETDKSGIFQAVIKKSLLSQYGYSIEISKNTKYFKTGIVTKTVSADLNKIRIEDEVPDDSIVIADFNPLLTYIEGFAYDRGQKIIPEAKISVVLKMDKSVYYQTSADDSGFFTIYSKDLPFLDYYLMIENPETKEKFSQTTSQFVKNNETYLKSENLDLMEASKNSQPIVNPQTGELNKRTFNDNLSNDSSQKLTNQVKTNMNLKVFLIVFILIILVFAVLGIVLYIKKS</sequence>
<comment type="caution">
    <text evidence="2">The sequence shown here is derived from an EMBL/GenBank/DDBJ whole genome shotgun (WGS) entry which is preliminary data.</text>
</comment>
<keyword evidence="1" id="KW-0812">Transmembrane</keyword>
<dbReference type="EMBL" id="LBSV01000013">
    <property type="protein sequence ID" value="KKQ24879.1"/>
    <property type="molecule type" value="Genomic_DNA"/>
</dbReference>
<evidence type="ECO:0000313" key="2">
    <source>
        <dbReference type="EMBL" id="KKQ24879.1"/>
    </source>
</evidence>
<dbReference type="Proteomes" id="UP000034917">
    <property type="component" value="Unassembled WGS sequence"/>
</dbReference>
<dbReference type="AlphaFoldDB" id="A0A0G0IKX8"/>
<evidence type="ECO:0000313" key="3">
    <source>
        <dbReference type="Proteomes" id="UP000034917"/>
    </source>
</evidence>
<keyword evidence="1" id="KW-1133">Transmembrane helix</keyword>